<proteinExistence type="predicted"/>
<dbReference type="PANTHER" id="PTHR33321:SF12">
    <property type="entry name" value="PLANT BASIC SECRETORY PROTEIN (BSP) FAMILY PROTEIN"/>
    <property type="match status" value="1"/>
</dbReference>
<gene>
    <name evidence="2" type="ORF">HHL09_01535</name>
</gene>
<sequence>MKSRYSLATLLLASTAAFAADPAVKVTTGQSATDVAFKVNGIPAIAINDAGSEAAFKVISGKADDACGVLPVVKDGKPPGDQDDPEGNFFFAIGEKGGRITADLGKAIAIKNVATYSWHPGARASQQYKLYASDGSAAGFNAEPAADVDPATVGWKLVAEVNTSDKAPGQQAALIATESGEPLGNYQHLLFDIKANEQANGQGNTFFSEIDIVDANAAEPVRFEKKVETFVSKDGKFRYILDSTESPDLADWAKVHLMPVMEEWYPKIIEMIPVDGYTPPDTITFTMKLATELPGHAQGVPAYANGKNVVLNANFMRDQLGGEAVGCAIHEIVHVVQFGNPGGSTRGRRPPTWVTEGVADYIRWFLFEPQAKGAEITKGNFARANYDSSYRVTANFYDFVIKKYEKDLMKKLNLATHKGYSEDLWKQWTGKTVQELDAEWKAENKARLGIQ</sequence>
<dbReference type="Proteomes" id="UP000501812">
    <property type="component" value="Chromosome"/>
</dbReference>
<dbReference type="RefSeq" id="WP_169452739.1">
    <property type="nucleotide sequence ID" value="NZ_CP051774.1"/>
</dbReference>
<reference evidence="2 3" key="1">
    <citation type="submission" date="2020-04" db="EMBL/GenBank/DDBJ databases">
        <title>Luteolibacter sp. G-1-1-1 isolated from soil.</title>
        <authorList>
            <person name="Dahal R.H."/>
        </authorList>
    </citation>
    <scope>NUCLEOTIDE SEQUENCE [LARGE SCALE GENOMIC DNA]</scope>
    <source>
        <strain evidence="2 3">G-1-1-1</strain>
    </source>
</reference>
<evidence type="ECO:0000313" key="3">
    <source>
        <dbReference type="Proteomes" id="UP000501812"/>
    </source>
</evidence>
<keyword evidence="1" id="KW-0732">Signal</keyword>
<accession>A0A858RD42</accession>
<evidence type="ECO:0000313" key="2">
    <source>
        <dbReference type="EMBL" id="QJE94518.1"/>
    </source>
</evidence>
<dbReference type="PANTHER" id="PTHR33321">
    <property type="match status" value="1"/>
</dbReference>
<dbReference type="AlphaFoldDB" id="A0A858RD42"/>
<protein>
    <recommendedName>
        <fullName evidence="4">Secretory protein</fullName>
    </recommendedName>
</protein>
<dbReference type="Pfam" id="PF04450">
    <property type="entry name" value="BSP"/>
    <property type="match status" value="1"/>
</dbReference>
<feature type="chain" id="PRO_5032880485" description="Secretory protein" evidence="1">
    <location>
        <begin position="20"/>
        <end position="451"/>
    </location>
</feature>
<evidence type="ECO:0008006" key="4">
    <source>
        <dbReference type="Google" id="ProtNLM"/>
    </source>
</evidence>
<feature type="signal peptide" evidence="1">
    <location>
        <begin position="1"/>
        <end position="19"/>
    </location>
</feature>
<name>A0A858RD42_9BACT</name>
<organism evidence="2 3">
    <name type="scientific">Luteolibacter luteus</name>
    <dbReference type="NCBI Taxonomy" id="2728835"/>
    <lineage>
        <taxon>Bacteria</taxon>
        <taxon>Pseudomonadati</taxon>
        <taxon>Verrucomicrobiota</taxon>
        <taxon>Verrucomicrobiia</taxon>
        <taxon>Verrucomicrobiales</taxon>
        <taxon>Verrucomicrobiaceae</taxon>
        <taxon>Luteolibacter</taxon>
    </lineage>
</organism>
<keyword evidence="3" id="KW-1185">Reference proteome</keyword>
<dbReference type="KEGG" id="luo:HHL09_01535"/>
<evidence type="ECO:0000256" key="1">
    <source>
        <dbReference type="SAM" id="SignalP"/>
    </source>
</evidence>
<dbReference type="InterPro" id="IPR007541">
    <property type="entry name" value="Uncharacterised_BSP"/>
</dbReference>
<dbReference type="EMBL" id="CP051774">
    <property type="protein sequence ID" value="QJE94518.1"/>
    <property type="molecule type" value="Genomic_DNA"/>
</dbReference>